<protein>
    <submittedName>
        <fullName evidence="1">S-adenosyl-L-methionine-dependent methyltransferase</fullName>
    </submittedName>
</protein>
<name>A0ACB8QUC3_9AGAM</name>
<organism evidence="1 2">
    <name type="scientific">Vararia minispora EC-137</name>
    <dbReference type="NCBI Taxonomy" id="1314806"/>
    <lineage>
        <taxon>Eukaryota</taxon>
        <taxon>Fungi</taxon>
        <taxon>Dikarya</taxon>
        <taxon>Basidiomycota</taxon>
        <taxon>Agaricomycotina</taxon>
        <taxon>Agaricomycetes</taxon>
        <taxon>Russulales</taxon>
        <taxon>Lachnocladiaceae</taxon>
        <taxon>Vararia</taxon>
    </lineage>
</organism>
<evidence type="ECO:0000313" key="2">
    <source>
        <dbReference type="Proteomes" id="UP000814128"/>
    </source>
</evidence>
<sequence length="290" mass="32563">MSPPRVAVALVEGDPSTYETRYVHDVYEQIASHFSATRYKPWPIISHFLSELPTGWVGLDSGTGNGKYLPLPAERPGAVWTVGLDRSLSLLETAKMAGGVTREVVWGDVLGKGWRRGAFDYAVSIATIHHLATPERRRLAVRRLLESVSSTHGRVLIYVWATEQDALSKRSIPSSRTDICVTEGQDVFVPWVLSPSMPPQPRKSRRQEGHQSKPAVGPDTSPVPARQKFSRYYHMFSEGELRRLVEYVANDLCLPIGRKEDHPVGTSGVEIVQSGWERSNYYIELRRWGL</sequence>
<dbReference type="EMBL" id="MU273490">
    <property type="protein sequence ID" value="KAI0035041.1"/>
    <property type="molecule type" value="Genomic_DNA"/>
</dbReference>
<accession>A0ACB8QUC3</accession>
<proteinExistence type="predicted"/>
<keyword evidence="1" id="KW-0808">Transferase</keyword>
<gene>
    <name evidence="1" type="ORF">K488DRAFT_44076</name>
</gene>
<keyword evidence="2" id="KW-1185">Reference proteome</keyword>
<comment type="caution">
    <text evidence="1">The sequence shown here is derived from an EMBL/GenBank/DDBJ whole genome shotgun (WGS) entry which is preliminary data.</text>
</comment>
<reference evidence="1" key="2">
    <citation type="journal article" date="2022" name="New Phytol.">
        <title>Evolutionary transition to the ectomycorrhizal habit in the genomes of a hyperdiverse lineage of mushroom-forming fungi.</title>
        <authorList>
            <person name="Looney B."/>
            <person name="Miyauchi S."/>
            <person name="Morin E."/>
            <person name="Drula E."/>
            <person name="Courty P.E."/>
            <person name="Kohler A."/>
            <person name="Kuo A."/>
            <person name="LaButti K."/>
            <person name="Pangilinan J."/>
            <person name="Lipzen A."/>
            <person name="Riley R."/>
            <person name="Andreopoulos W."/>
            <person name="He G."/>
            <person name="Johnson J."/>
            <person name="Nolan M."/>
            <person name="Tritt A."/>
            <person name="Barry K.W."/>
            <person name="Grigoriev I.V."/>
            <person name="Nagy L.G."/>
            <person name="Hibbett D."/>
            <person name="Henrissat B."/>
            <person name="Matheny P.B."/>
            <person name="Labbe J."/>
            <person name="Martin F.M."/>
        </authorList>
    </citation>
    <scope>NUCLEOTIDE SEQUENCE</scope>
    <source>
        <strain evidence="1">EC-137</strain>
    </source>
</reference>
<keyword evidence="1" id="KW-0489">Methyltransferase</keyword>
<reference evidence="1" key="1">
    <citation type="submission" date="2021-02" db="EMBL/GenBank/DDBJ databases">
        <authorList>
            <consortium name="DOE Joint Genome Institute"/>
            <person name="Ahrendt S."/>
            <person name="Looney B.P."/>
            <person name="Miyauchi S."/>
            <person name="Morin E."/>
            <person name="Drula E."/>
            <person name="Courty P.E."/>
            <person name="Chicoki N."/>
            <person name="Fauchery L."/>
            <person name="Kohler A."/>
            <person name="Kuo A."/>
            <person name="Labutti K."/>
            <person name="Pangilinan J."/>
            <person name="Lipzen A."/>
            <person name="Riley R."/>
            <person name="Andreopoulos W."/>
            <person name="He G."/>
            <person name="Johnson J."/>
            <person name="Barry K.W."/>
            <person name="Grigoriev I.V."/>
            <person name="Nagy L."/>
            <person name="Hibbett D."/>
            <person name="Henrissat B."/>
            <person name="Matheny P.B."/>
            <person name="Labbe J."/>
            <person name="Martin F."/>
        </authorList>
    </citation>
    <scope>NUCLEOTIDE SEQUENCE</scope>
    <source>
        <strain evidence="1">EC-137</strain>
    </source>
</reference>
<evidence type="ECO:0000313" key="1">
    <source>
        <dbReference type="EMBL" id="KAI0035041.1"/>
    </source>
</evidence>
<dbReference type="Proteomes" id="UP000814128">
    <property type="component" value="Unassembled WGS sequence"/>
</dbReference>